<feature type="region of interest" description="Disordered" evidence="3">
    <location>
        <begin position="31"/>
        <end position="73"/>
    </location>
</feature>
<reference evidence="5 6" key="1">
    <citation type="submission" date="2015-07" db="EMBL/GenBank/DDBJ databases">
        <title>Emmonsia species relationships and genome sequence.</title>
        <authorList>
            <person name="Cuomo C.A."/>
            <person name="Schwartz I.S."/>
            <person name="Kenyon C."/>
            <person name="de Hoog G.S."/>
            <person name="Govender N.P."/>
            <person name="Botha A."/>
            <person name="Moreno L."/>
            <person name="de Vries M."/>
            <person name="Munoz J.F."/>
            <person name="Stielow J.B."/>
        </authorList>
    </citation>
    <scope>NUCLEOTIDE SEQUENCE [LARGE SCALE GENOMIC DNA]</scope>
    <source>
        <strain evidence="5 6">CBS 136260</strain>
    </source>
</reference>
<proteinExistence type="predicted"/>
<feature type="domain" description="Fcf2 pre-rRNA processing C-terminal" evidence="4">
    <location>
        <begin position="112"/>
        <end position="206"/>
    </location>
</feature>
<feature type="region of interest" description="Disordered" evidence="3">
    <location>
        <begin position="85"/>
        <end position="121"/>
    </location>
</feature>
<evidence type="ECO:0000259" key="4">
    <source>
        <dbReference type="Pfam" id="PF08698"/>
    </source>
</evidence>
<dbReference type="GO" id="GO:0003723">
    <property type="term" value="F:RNA binding"/>
    <property type="evidence" value="ECO:0007669"/>
    <property type="project" value="TreeGrafter"/>
</dbReference>
<dbReference type="EMBL" id="LGUA01001090">
    <property type="protein sequence ID" value="OAX79262.1"/>
    <property type="molecule type" value="Genomic_DNA"/>
</dbReference>
<evidence type="ECO:0000313" key="6">
    <source>
        <dbReference type="Proteomes" id="UP000091918"/>
    </source>
</evidence>
<sequence>MSVQTPTTTSLNGEILSDEIQSLLLEAETRLRSASQGHSLQPASTDAVASSSSLRLPKLDPSQTVQPYIREQNDVAAFDQSRAVTAEQKNLSETIRSIPQASDDKSKKSKEKPTAGSDWFDLPKTNLTPELKRDLQLLRMRPVLDPHRHYKKDNRKAKAPDYSQVGTIIEGPTEFFSSRIPKKLRKRTFVEEAMATEKETGRFRRKYEEIQSAKTSGKTAHYKAVKAKRSRGSKFG</sequence>
<keyword evidence="2" id="KW-0539">Nucleus</keyword>
<evidence type="ECO:0000313" key="5">
    <source>
        <dbReference type="EMBL" id="OAX79262.1"/>
    </source>
</evidence>
<dbReference type="GO" id="GO:0006396">
    <property type="term" value="P:RNA processing"/>
    <property type="evidence" value="ECO:0007669"/>
    <property type="project" value="TreeGrafter"/>
</dbReference>
<dbReference type="Proteomes" id="UP000091918">
    <property type="component" value="Unassembled WGS sequence"/>
</dbReference>
<dbReference type="InterPro" id="IPR014810">
    <property type="entry name" value="Fcf2_C"/>
</dbReference>
<dbReference type="Pfam" id="PF08698">
    <property type="entry name" value="Fcf2"/>
    <property type="match status" value="1"/>
</dbReference>
<feature type="region of interest" description="Disordered" evidence="3">
    <location>
        <begin position="210"/>
        <end position="236"/>
    </location>
</feature>
<comment type="subcellular location">
    <subcellularLocation>
        <location evidence="1">Nucleus</location>
        <location evidence="1">Nucleolus</location>
    </subcellularLocation>
</comment>
<gene>
    <name evidence="5" type="ORF">ACJ72_06419</name>
</gene>
<comment type="caution">
    <text evidence="5">The sequence shown here is derived from an EMBL/GenBank/DDBJ whole genome shotgun (WGS) entry which is preliminary data.</text>
</comment>
<dbReference type="AlphaFoldDB" id="A0A1B7NR39"/>
<evidence type="ECO:0000256" key="3">
    <source>
        <dbReference type="SAM" id="MobiDB-lite"/>
    </source>
</evidence>
<feature type="compositionally biased region" description="Polar residues" evidence="3">
    <location>
        <begin position="87"/>
        <end position="100"/>
    </location>
</feature>
<dbReference type="GO" id="GO:0005730">
    <property type="term" value="C:nucleolus"/>
    <property type="evidence" value="ECO:0007669"/>
    <property type="project" value="UniProtKB-SubCell"/>
</dbReference>
<feature type="compositionally biased region" description="Polar residues" evidence="3">
    <location>
        <begin position="32"/>
        <end position="54"/>
    </location>
</feature>
<accession>A0A1B7NR39</accession>
<keyword evidence="6" id="KW-1185">Reference proteome</keyword>
<name>A0A1B7NR39_9EURO</name>
<dbReference type="PANTHER" id="PTHR21686:SF12">
    <property type="entry name" value="DEOXYNUCLEOTIDYLTRANSFERASE TERMINAL-INTERACTING PROTEIN 2"/>
    <property type="match status" value="1"/>
</dbReference>
<evidence type="ECO:0000256" key="1">
    <source>
        <dbReference type="ARBA" id="ARBA00004604"/>
    </source>
</evidence>
<dbReference type="STRING" id="1658172.A0A1B7NR39"/>
<organism evidence="5 6">
    <name type="scientific">Emergomyces africanus</name>
    <dbReference type="NCBI Taxonomy" id="1955775"/>
    <lineage>
        <taxon>Eukaryota</taxon>
        <taxon>Fungi</taxon>
        <taxon>Dikarya</taxon>
        <taxon>Ascomycota</taxon>
        <taxon>Pezizomycotina</taxon>
        <taxon>Eurotiomycetes</taxon>
        <taxon>Eurotiomycetidae</taxon>
        <taxon>Onygenales</taxon>
        <taxon>Ajellomycetaceae</taxon>
        <taxon>Emergomyces</taxon>
    </lineage>
</organism>
<dbReference type="InterPro" id="IPR039883">
    <property type="entry name" value="Fcf2/DNTTIP2"/>
</dbReference>
<dbReference type="OrthoDB" id="427886at2759"/>
<feature type="compositionally biased region" description="Basic residues" evidence="3">
    <location>
        <begin position="220"/>
        <end position="236"/>
    </location>
</feature>
<dbReference type="PANTHER" id="PTHR21686">
    <property type="entry name" value="DEOXYNUCLEOTIDYLTRANSFERASE TERMINAL-INTERACTING PROTEIN 2"/>
    <property type="match status" value="1"/>
</dbReference>
<evidence type="ECO:0000256" key="2">
    <source>
        <dbReference type="ARBA" id="ARBA00023242"/>
    </source>
</evidence>
<protein>
    <recommendedName>
        <fullName evidence="4">Fcf2 pre-rRNA processing C-terminal domain-containing protein</fullName>
    </recommendedName>
</protein>